<name>A0A557S0D2_9GAMM</name>
<dbReference type="CDD" id="cd13926">
    <property type="entry name" value="N-acetylmuramidase_GH108"/>
    <property type="match status" value="1"/>
</dbReference>
<dbReference type="OrthoDB" id="9815229at2"/>
<gene>
    <name evidence="3" type="ORF">FHP88_15630</name>
</gene>
<dbReference type="Pfam" id="PF05838">
    <property type="entry name" value="Glyco_hydro_108"/>
    <property type="match status" value="1"/>
</dbReference>
<feature type="domain" description="TtsA-like Glycoside hydrolase family 108" evidence="1">
    <location>
        <begin position="23"/>
        <end position="92"/>
    </location>
</feature>
<protein>
    <submittedName>
        <fullName evidence="3">Peptidoglycan-binding protein</fullName>
    </submittedName>
</protein>
<proteinExistence type="predicted"/>
<evidence type="ECO:0000313" key="3">
    <source>
        <dbReference type="EMBL" id="TVO70883.1"/>
    </source>
</evidence>
<organism evidence="3 4">
    <name type="scientific">Sedimenticola selenatireducens</name>
    <dbReference type="NCBI Taxonomy" id="191960"/>
    <lineage>
        <taxon>Bacteria</taxon>
        <taxon>Pseudomonadati</taxon>
        <taxon>Pseudomonadota</taxon>
        <taxon>Gammaproteobacteria</taxon>
        <taxon>Chromatiales</taxon>
        <taxon>Sedimenticolaceae</taxon>
        <taxon>Sedimenticola</taxon>
    </lineage>
</organism>
<keyword evidence="4" id="KW-1185">Reference proteome</keyword>
<reference evidence="3 4" key="1">
    <citation type="submission" date="2019-07" db="EMBL/GenBank/DDBJ databases">
        <title>The pathways for chlorine oxyanion respiration interact through the shared metabolite chlorate.</title>
        <authorList>
            <person name="Barnum T.P."/>
            <person name="Cheng Y."/>
            <person name="Hill K.A."/>
            <person name="Lucas L.N."/>
            <person name="Carlson H.K."/>
            <person name="Coates J.D."/>
        </authorList>
    </citation>
    <scope>NUCLEOTIDE SEQUENCE [LARGE SCALE GENOMIC DNA]</scope>
    <source>
        <strain evidence="3 4">BK-1</strain>
    </source>
</reference>
<evidence type="ECO:0000259" key="1">
    <source>
        <dbReference type="Pfam" id="PF05838"/>
    </source>
</evidence>
<dbReference type="AlphaFoldDB" id="A0A557S0D2"/>
<evidence type="ECO:0000259" key="2">
    <source>
        <dbReference type="Pfam" id="PF09374"/>
    </source>
</evidence>
<evidence type="ECO:0000313" key="4">
    <source>
        <dbReference type="Proteomes" id="UP000316649"/>
    </source>
</evidence>
<dbReference type="Pfam" id="PF09374">
    <property type="entry name" value="PG_binding_3"/>
    <property type="match status" value="1"/>
</dbReference>
<dbReference type="EMBL" id="VMNH01000023">
    <property type="protein sequence ID" value="TVO70883.1"/>
    <property type="molecule type" value="Genomic_DNA"/>
</dbReference>
<dbReference type="InterPro" id="IPR023346">
    <property type="entry name" value="Lysozyme-like_dom_sf"/>
</dbReference>
<dbReference type="Proteomes" id="UP000316649">
    <property type="component" value="Unassembled WGS sequence"/>
</dbReference>
<dbReference type="SUPFAM" id="SSF53955">
    <property type="entry name" value="Lysozyme-like"/>
    <property type="match status" value="1"/>
</dbReference>
<feature type="domain" description="Peptidoglycan binding" evidence="2">
    <location>
        <begin position="97"/>
        <end position="162"/>
    </location>
</feature>
<dbReference type="Gene3D" id="1.20.141.10">
    <property type="entry name" value="Chitosanase, subunit A, domain 1"/>
    <property type="match status" value="1"/>
</dbReference>
<dbReference type="InterPro" id="IPR008565">
    <property type="entry name" value="TtsA-like_GH18_dom"/>
</dbReference>
<dbReference type="InterPro" id="IPR018537">
    <property type="entry name" value="Peptidoglycan-bd_3"/>
</dbReference>
<comment type="caution">
    <text evidence="3">The sequence shown here is derived from an EMBL/GenBank/DDBJ whole genome shotgun (WGS) entry which is preliminary data.</text>
</comment>
<accession>A0A557S0D2</accession>
<sequence length="177" mass="19664">MSGMPQHLKTFDLACDWLLSPEIEGGYVNDPDDPGGETKHGISKRSYPDLDIANLTEDQARAIYFHDYWLKAGCSELPAPLGWALFGGVVNHKMHVAIALMQQSLGVTADGINGPVTQATALQSDVSAVLVDYLSRRARLYRDITLSNHTQSKYFRGWMRRLFLLQQAIYTHLGGSL</sequence>